<evidence type="ECO:0000313" key="3">
    <source>
        <dbReference type="Proteomes" id="UP001233999"/>
    </source>
</evidence>
<feature type="compositionally biased region" description="Low complexity" evidence="1">
    <location>
        <begin position="528"/>
        <end position="541"/>
    </location>
</feature>
<reference evidence="2" key="1">
    <citation type="journal article" date="2023" name="IScience">
        <title>Live-bearing cockroach genome reveals convergent evolutionary mechanisms linked to viviparity in insects and beyond.</title>
        <authorList>
            <person name="Fouks B."/>
            <person name="Harrison M.C."/>
            <person name="Mikhailova A.A."/>
            <person name="Marchal E."/>
            <person name="English S."/>
            <person name="Carruthers M."/>
            <person name="Jennings E.C."/>
            <person name="Chiamaka E.L."/>
            <person name="Frigard R.A."/>
            <person name="Pippel M."/>
            <person name="Attardo G.M."/>
            <person name="Benoit J.B."/>
            <person name="Bornberg-Bauer E."/>
            <person name="Tobe S.S."/>
        </authorList>
    </citation>
    <scope>NUCLEOTIDE SEQUENCE</scope>
    <source>
        <strain evidence="2">Stay&amp;Tobe</strain>
    </source>
</reference>
<dbReference type="Proteomes" id="UP001233999">
    <property type="component" value="Unassembled WGS sequence"/>
</dbReference>
<feature type="non-terminal residue" evidence="2">
    <location>
        <position position="1"/>
    </location>
</feature>
<gene>
    <name evidence="2" type="ORF">L9F63_023135</name>
</gene>
<name>A0AAD7ZJG6_DIPPU</name>
<organism evidence="2 3">
    <name type="scientific">Diploptera punctata</name>
    <name type="common">Pacific beetle cockroach</name>
    <dbReference type="NCBI Taxonomy" id="6984"/>
    <lineage>
        <taxon>Eukaryota</taxon>
        <taxon>Metazoa</taxon>
        <taxon>Ecdysozoa</taxon>
        <taxon>Arthropoda</taxon>
        <taxon>Hexapoda</taxon>
        <taxon>Insecta</taxon>
        <taxon>Pterygota</taxon>
        <taxon>Neoptera</taxon>
        <taxon>Polyneoptera</taxon>
        <taxon>Dictyoptera</taxon>
        <taxon>Blattodea</taxon>
        <taxon>Blaberoidea</taxon>
        <taxon>Blaberidae</taxon>
        <taxon>Diplopterinae</taxon>
        <taxon>Diploptera</taxon>
    </lineage>
</organism>
<feature type="region of interest" description="Disordered" evidence="1">
    <location>
        <begin position="374"/>
        <end position="471"/>
    </location>
</feature>
<feature type="compositionally biased region" description="Polar residues" evidence="1">
    <location>
        <begin position="384"/>
        <end position="410"/>
    </location>
</feature>
<feature type="region of interest" description="Disordered" evidence="1">
    <location>
        <begin position="504"/>
        <end position="555"/>
    </location>
</feature>
<reference evidence="2" key="2">
    <citation type="submission" date="2023-05" db="EMBL/GenBank/DDBJ databases">
        <authorList>
            <person name="Fouks B."/>
        </authorList>
    </citation>
    <scope>NUCLEOTIDE SEQUENCE</scope>
    <source>
        <strain evidence="2">Stay&amp;Tobe</strain>
        <tissue evidence="2">Testes</tissue>
    </source>
</reference>
<feature type="compositionally biased region" description="Polar residues" evidence="1">
    <location>
        <begin position="423"/>
        <end position="433"/>
    </location>
</feature>
<accession>A0AAD7ZJG6</accession>
<feature type="compositionally biased region" description="Polar residues" evidence="1">
    <location>
        <begin position="328"/>
        <end position="340"/>
    </location>
</feature>
<keyword evidence="3" id="KW-1185">Reference proteome</keyword>
<dbReference type="EMBL" id="JASPKZ010007861">
    <property type="protein sequence ID" value="KAJ9581688.1"/>
    <property type="molecule type" value="Genomic_DNA"/>
</dbReference>
<feature type="region of interest" description="Disordered" evidence="1">
    <location>
        <begin position="328"/>
        <end position="348"/>
    </location>
</feature>
<feature type="compositionally biased region" description="Low complexity" evidence="1">
    <location>
        <begin position="441"/>
        <end position="450"/>
    </location>
</feature>
<evidence type="ECO:0000256" key="1">
    <source>
        <dbReference type="SAM" id="MobiDB-lite"/>
    </source>
</evidence>
<proteinExistence type="predicted"/>
<protein>
    <submittedName>
        <fullName evidence="2">Uncharacterized protein</fullName>
    </submittedName>
</protein>
<dbReference type="AlphaFoldDB" id="A0AAD7ZJG6"/>
<evidence type="ECO:0000313" key="2">
    <source>
        <dbReference type="EMBL" id="KAJ9581688.1"/>
    </source>
</evidence>
<sequence length="573" mass="61879">VQEVIDALESQLDTKLEDSVKGVRAMNGNYFVCLNNEDNVNALLENGLNIQGEKLTLKDTSPPFVTLTASGVPYDVSDDQLTKALAQYGSVVGETCLKPEIPSKSLGNCFATDRYRSQISVRLKQPNPKSNRSLDNLLDTNTSNQLHNTSLPIISAFDNTSPVEPGNNAVTQAGISQTDTAENMSLQPFVTNVNKDLPIIYSDTPLQNPNLQTVQLHNTTDDSLTQQICSMRCNSKTTHSLEPTHQFGPSTNQQRHLFLPQATSNSRCYLSNSGLPSPALTPQNSPQINRIPNFSFDNPNYHPNAAIHGNNSSPGIFLPTPYFHGDIPQQSHISTSNSALNVPPPQPNPRINTMIQSTRQLMSRNIVHEHAILSGSARRKLSRKPSSANTSRCHQIAETSLGPSATSSPNTKHKSSVDHSRKTSGTVASNADTTGGGQTNVVDVSRSSSSGQDSPTKPDRRRRVSIYFNNKKGAKRRDSVFVPNGAGILTRSLSLDTSHRYGGSTTDVATGHSAGAETTTCSERERTNSGSSRTSSATATGRIRKQSENSNRGSSINDIGKVPWCGCWGNGCL</sequence>
<comment type="caution">
    <text evidence="2">The sequence shown here is derived from an EMBL/GenBank/DDBJ whole genome shotgun (WGS) entry which is preliminary data.</text>
</comment>